<dbReference type="Proteomes" id="UP000023464">
    <property type="component" value="Unassembled WGS sequence"/>
</dbReference>
<accession>A0A022PKY9</accession>
<dbReference type="GeneID" id="48849688"/>
<dbReference type="Pfam" id="PF09956">
    <property type="entry name" value="Phage_cement_2"/>
    <property type="match status" value="1"/>
</dbReference>
<dbReference type="PATRIC" id="fig|1393736.3.peg.1345"/>
<evidence type="ECO:0000313" key="2">
    <source>
        <dbReference type="Proteomes" id="UP000023464"/>
    </source>
</evidence>
<organism evidence="1 2">
    <name type="scientific">Photorhabdus aegyptia</name>
    <dbReference type="NCBI Taxonomy" id="2805098"/>
    <lineage>
        <taxon>Bacteria</taxon>
        <taxon>Pseudomonadati</taxon>
        <taxon>Pseudomonadota</taxon>
        <taxon>Gammaproteobacteria</taxon>
        <taxon>Enterobacterales</taxon>
        <taxon>Morganellaceae</taxon>
        <taxon>Photorhabdus</taxon>
    </lineage>
</organism>
<evidence type="ECO:0008006" key="3">
    <source>
        <dbReference type="Google" id="ProtNLM"/>
    </source>
</evidence>
<proteinExistence type="predicted"/>
<dbReference type="RefSeq" id="WP_011147618.1">
    <property type="nucleotide sequence ID" value="NZ_CAWLTM010000101.1"/>
</dbReference>
<keyword evidence="2" id="KW-1185">Reference proteome</keyword>
<dbReference type="EMBL" id="JFGV01000014">
    <property type="protein sequence ID" value="EYU16159.1"/>
    <property type="molecule type" value="Genomic_DNA"/>
</dbReference>
<reference evidence="1 2" key="1">
    <citation type="submission" date="2014-03" db="EMBL/GenBank/DDBJ databases">
        <title>Draft Genome of Photorhabdus luminescens BA1, an Egyptian Isolate.</title>
        <authorList>
            <person name="Ghazal S."/>
            <person name="Hurst S.G.IV."/>
            <person name="Morris K."/>
            <person name="Thomas K."/>
            <person name="Tisa L.S."/>
        </authorList>
    </citation>
    <scope>NUCLEOTIDE SEQUENCE [LARGE SCALE GENOMIC DNA]</scope>
    <source>
        <strain evidence="1 2">BA1</strain>
    </source>
</reference>
<dbReference type="AlphaFoldDB" id="A0A022PKY9"/>
<gene>
    <name evidence="1" type="ORF">BA1DRAFT_01325</name>
</gene>
<evidence type="ECO:0000313" key="1">
    <source>
        <dbReference type="EMBL" id="EYU16159.1"/>
    </source>
</evidence>
<dbReference type="InterPro" id="IPR011231">
    <property type="entry name" value="Phage_VT1-Sakai_H0018"/>
</dbReference>
<name>A0A022PKY9_9GAMM</name>
<sequence>MAVTQQSVLTTTIIASANIIQHRLVSTDNAPCQAGAVALGIAEVDAKAGDVVPVNVLGIIAVEAGGPITRGQVVQSDKDACVVPLSSAENAAGTSVGFALDDATAAGNIIRILRGI</sequence>
<comment type="caution">
    <text evidence="1">The sequence shown here is derived from an EMBL/GenBank/DDBJ whole genome shotgun (WGS) entry which is preliminary data.</text>
</comment>
<protein>
    <recommendedName>
        <fullName evidence="3">DUF2190 domain-containing protein</fullName>
    </recommendedName>
</protein>